<dbReference type="PANTHER" id="PTHR12428">
    <property type="entry name" value="OXA1"/>
    <property type="match status" value="1"/>
</dbReference>
<comment type="subunit">
    <text evidence="12">Interacts with the Sec translocase complex via SecD. Specifically interacts with transmembrane segments of nascent integral membrane proteins during membrane integration.</text>
</comment>
<keyword evidence="10" id="KW-0143">Chaperone</keyword>
<feature type="transmembrane region" description="Helical" evidence="18">
    <location>
        <begin position="216"/>
        <end position="241"/>
    </location>
</feature>
<dbReference type="PANTHER" id="PTHR12428:SF65">
    <property type="entry name" value="CYTOCHROME C OXIDASE ASSEMBLY PROTEIN COX18, MITOCHONDRIAL"/>
    <property type="match status" value="1"/>
</dbReference>
<evidence type="ECO:0000313" key="21">
    <source>
        <dbReference type="Proteomes" id="UP001595947"/>
    </source>
</evidence>
<evidence type="ECO:0000256" key="9">
    <source>
        <dbReference type="ARBA" id="ARBA00023136"/>
    </source>
</evidence>
<evidence type="ECO:0000256" key="7">
    <source>
        <dbReference type="ARBA" id="ARBA00022927"/>
    </source>
</evidence>
<evidence type="ECO:0000256" key="8">
    <source>
        <dbReference type="ARBA" id="ARBA00022989"/>
    </source>
</evidence>
<feature type="transmembrane region" description="Helical" evidence="18">
    <location>
        <begin position="5"/>
        <end position="24"/>
    </location>
</feature>
<keyword evidence="6 16" id="KW-0812">Transmembrane</keyword>
<comment type="caution">
    <text evidence="20">The sequence shown here is derived from an EMBL/GenBank/DDBJ whole genome shotgun (WGS) entry which is preliminary data.</text>
</comment>
<sequence length="373" mass="40843">MLNVIYYPVSAILWFWHKVFGYVLGADNGFAWALSVIFLVFTLRALLFKPFVSQVRSMRKMQEFQPQIKKLQEKYKNDRTKLAEEMQKLQKEHGVNPLGGCLPVLVQLPVFIGLFHVLRGFRTDYAYNYVFSYNDILSFDNATLFGAKLSDAISGNLQAVGSFSLNFGDFNPHVIPVALPLMIIASVATHFTARVSAAHQSPASAANPQAAIMQKLTMWLFPLGVLVFGAFFPIAILLYWLSNNSWTLTQQYLVYGKIAKEEEEQRTQAAAQRDLLAPKPGQKPKRASNGVTAEPRDAVTELDEPEDAVSAPVVAATPTKPRPGARPTSGKGSGRAAPGKVGSAANGQGGKNGSRSGQLASSSRPGKKSKKRR</sequence>
<feature type="domain" description="Membrane insertase YidC/Oxa/ALB C-terminal" evidence="19">
    <location>
        <begin position="32"/>
        <end position="255"/>
    </location>
</feature>
<name>A0ABV9YTX9_9PSEU</name>
<proteinExistence type="inferred from homology"/>
<keyword evidence="21" id="KW-1185">Reference proteome</keyword>
<evidence type="ECO:0000256" key="3">
    <source>
        <dbReference type="ARBA" id="ARBA00015325"/>
    </source>
</evidence>
<protein>
    <recommendedName>
        <fullName evidence="3">Membrane protein insertase YidC</fullName>
    </recommendedName>
    <alternativeName>
        <fullName evidence="15">Foldase YidC</fullName>
    </alternativeName>
    <alternativeName>
        <fullName evidence="14">Membrane integrase YidC</fullName>
    </alternativeName>
    <alternativeName>
        <fullName evidence="13">Membrane protein YidC</fullName>
    </alternativeName>
</protein>
<comment type="subcellular location">
    <subcellularLocation>
        <location evidence="1">Cell membrane</location>
        <topology evidence="1">Multi-pass membrane protein</topology>
    </subcellularLocation>
    <subcellularLocation>
        <location evidence="16">Membrane</location>
        <topology evidence="16">Multi-pass membrane protein</topology>
    </subcellularLocation>
</comment>
<organism evidence="20 21">
    <name type="scientific">Actinomycetospora atypica</name>
    <dbReference type="NCBI Taxonomy" id="1290095"/>
    <lineage>
        <taxon>Bacteria</taxon>
        <taxon>Bacillati</taxon>
        <taxon>Actinomycetota</taxon>
        <taxon>Actinomycetes</taxon>
        <taxon>Pseudonocardiales</taxon>
        <taxon>Pseudonocardiaceae</taxon>
        <taxon>Actinomycetospora</taxon>
    </lineage>
</organism>
<feature type="transmembrane region" description="Helical" evidence="18">
    <location>
        <begin position="95"/>
        <end position="118"/>
    </location>
</feature>
<gene>
    <name evidence="20" type="primary">yidC</name>
    <name evidence="20" type="ORF">ACFPBZ_22730</name>
</gene>
<evidence type="ECO:0000313" key="20">
    <source>
        <dbReference type="EMBL" id="MFC5065052.1"/>
    </source>
</evidence>
<dbReference type="NCBIfam" id="TIGR03592">
    <property type="entry name" value="yidC_oxa1_cterm"/>
    <property type="match status" value="1"/>
</dbReference>
<keyword evidence="4" id="KW-0813">Transport</keyword>
<accession>A0ABV9YTX9</accession>
<dbReference type="CDD" id="cd20070">
    <property type="entry name" value="5TM_YidC_Alb3"/>
    <property type="match status" value="1"/>
</dbReference>
<dbReference type="Proteomes" id="UP001595947">
    <property type="component" value="Unassembled WGS sequence"/>
</dbReference>
<feature type="region of interest" description="Disordered" evidence="17">
    <location>
        <begin position="269"/>
        <end position="373"/>
    </location>
</feature>
<evidence type="ECO:0000256" key="5">
    <source>
        <dbReference type="ARBA" id="ARBA00022475"/>
    </source>
</evidence>
<comment type="similarity">
    <text evidence="2">Belongs to the OXA1/ALB3/YidC family. Type 1 subfamily.</text>
</comment>
<feature type="compositionally biased region" description="Low complexity" evidence="17">
    <location>
        <begin position="308"/>
        <end position="319"/>
    </location>
</feature>
<keyword evidence="8 18" id="KW-1133">Transmembrane helix</keyword>
<evidence type="ECO:0000256" key="6">
    <source>
        <dbReference type="ARBA" id="ARBA00022692"/>
    </source>
</evidence>
<reference evidence="21" key="1">
    <citation type="journal article" date="2019" name="Int. J. Syst. Evol. Microbiol.">
        <title>The Global Catalogue of Microorganisms (GCM) 10K type strain sequencing project: providing services to taxonomists for standard genome sequencing and annotation.</title>
        <authorList>
            <consortium name="The Broad Institute Genomics Platform"/>
            <consortium name="The Broad Institute Genome Sequencing Center for Infectious Disease"/>
            <person name="Wu L."/>
            <person name="Ma J."/>
        </authorList>
    </citation>
    <scope>NUCLEOTIDE SEQUENCE [LARGE SCALE GENOMIC DNA]</scope>
    <source>
        <strain evidence="21">CGMCC 4.7093</strain>
    </source>
</reference>
<evidence type="ECO:0000256" key="17">
    <source>
        <dbReference type="SAM" id="MobiDB-lite"/>
    </source>
</evidence>
<feature type="transmembrane region" description="Helical" evidence="18">
    <location>
        <begin position="30"/>
        <end position="52"/>
    </location>
</feature>
<dbReference type="NCBIfam" id="NF002899">
    <property type="entry name" value="PRK03449.1"/>
    <property type="match status" value="1"/>
</dbReference>
<evidence type="ECO:0000256" key="16">
    <source>
        <dbReference type="RuleBase" id="RU003945"/>
    </source>
</evidence>
<evidence type="ECO:0000256" key="1">
    <source>
        <dbReference type="ARBA" id="ARBA00004651"/>
    </source>
</evidence>
<keyword evidence="9 18" id="KW-0472">Membrane</keyword>
<evidence type="ECO:0000256" key="2">
    <source>
        <dbReference type="ARBA" id="ARBA00010527"/>
    </source>
</evidence>
<evidence type="ECO:0000256" key="11">
    <source>
        <dbReference type="ARBA" id="ARBA00025034"/>
    </source>
</evidence>
<evidence type="ECO:0000259" key="19">
    <source>
        <dbReference type="Pfam" id="PF02096"/>
    </source>
</evidence>
<evidence type="ECO:0000256" key="12">
    <source>
        <dbReference type="ARBA" id="ARBA00026028"/>
    </source>
</evidence>
<evidence type="ECO:0000256" key="18">
    <source>
        <dbReference type="SAM" id="Phobius"/>
    </source>
</evidence>
<evidence type="ECO:0000256" key="4">
    <source>
        <dbReference type="ARBA" id="ARBA00022448"/>
    </source>
</evidence>
<keyword evidence="7" id="KW-0653">Protein transport</keyword>
<evidence type="ECO:0000256" key="15">
    <source>
        <dbReference type="ARBA" id="ARBA00033342"/>
    </source>
</evidence>
<dbReference type="Pfam" id="PF02096">
    <property type="entry name" value="60KD_IMP"/>
    <property type="match status" value="1"/>
</dbReference>
<dbReference type="EMBL" id="JBHSIV010000030">
    <property type="protein sequence ID" value="MFC5065052.1"/>
    <property type="molecule type" value="Genomic_DNA"/>
</dbReference>
<evidence type="ECO:0000256" key="13">
    <source>
        <dbReference type="ARBA" id="ARBA00031538"/>
    </source>
</evidence>
<dbReference type="InterPro" id="IPR001708">
    <property type="entry name" value="YidC/ALB3/OXA1/COX18"/>
</dbReference>
<comment type="function">
    <text evidence="11">Required for the insertion and/or proper folding and/or complex formation of integral membrane proteins into the membrane. Involved in integration of membrane proteins that insert both dependently and independently of the Sec translocase complex, as well as at least some lipoproteins. Aids folding of multispanning membrane proteins.</text>
</comment>
<dbReference type="RefSeq" id="WP_378038388.1">
    <property type="nucleotide sequence ID" value="NZ_JBHSIV010000030.1"/>
</dbReference>
<evidence type="ECO:0000256" key="10">
    <source>
        <dbReference type="ARBA" id="ARBA00023186"/>
    </source>
</evidence>
<keyword evidence="5" id="KW-1003">Cell membrane</keyword>
<evidence type="ECO:0000256" key="14">
    <source>
        <dbReference type="ARBA" id="ARBA00033245"/>
    </source>
</evidence>
<dbReference type="InterPro" id="IPR047196">
    <property type="entry name" value="YidC_ALB_C"/>
</dbReference>
<dbReference type="InterPro" id="IPR028055">
    <property type="entry name" value="YidC/Oxa/ALB_C"/>
</dbReference>